<name>A0A9W4SEC0_9GLOM</name>
<dbReference type="AlphaFoldDB" id="A0A9W4SEC0"/>
<protein>
    <submittedName>
        <fullName evidence="1">1783_t:CDS:1</fullName>
    </submittedName>
    <submittedName>
        <fullName evidence="2">1784_t:CDS:1</fullName>
    </submittedName>
</protein>
<comment type="caution">
    <text evidence="1">The sequence shown here is derived from an EMBL/GenBank/DDBJ whole genome shotgun (WGS) entry which is preliminary data.</text>
</comment>
<sequence>MPGIFYFPIITIMKRDDAYLQKHVSRTRPIISRKDMAIANLWLRQESSRNFGNSEIRDDAGRGINARNLECDETVLDIADFSWGPSENGLDH</sequence>
<proteinExistence type="predicted"/>
<dbReference type="Proteomes" id="UP001153678">
    <property type="component" value="Unassembled WGS sequence"/>
</dbReference>
<evidence type="ECO:0000313" key="2">
    <source>
        <dbReference type="EMBL" id="CAI2166333.1"/>
    </source>
</evidence>
<dbReference type="EMBL" id="CAMKVN010000295">
    <property type="protein sequence ID" value="CAI2166331.1"/>
    <property type="molecule type" value="Genomic_DNA"/>
</dbReference>
<dbReference type="EMBL" id="CAMKVN010000295">
    <property type="protein sequence ID" value="CAI2166333.1"/>
    <property type="molecule type" value="Genomic_DNA"/>
</dbReference>
<evidence type="ECO:0000313" key="3">
    <source>
        <dbReference type="Proteomes" id="UP001153678"/>
    </source>
</evidence>
<keyword evidence="3" id="KW-1185">Reference proteome</keyword>
<reference evidence="1" key="1">
    <citation type="submission" date="2022-08" db="EMBL/GenBank/DDBJ databases">
        <authorList>
            <person name="Kallberg Y."/>
            <person name="Tangrot J."/>
            <person name="Rosling A."/>
        </authorList>
    </citation>
    <scope>NUCLEOTIDE SEQUENCE</scope>
    <source>
        <strain evidence="1">Wild A</strain>
    </source>
</reference>
<organism evidence="1 3">
    <name type="scientific">Funneliformis geosporum</name>
    <dbReference type="NCBI Taxonomy" id="1117311"/>
    <lineage>
        <taxon>Eukaryota</taxon>
        <taxon>Fungi</taxon>
        <taxon>Fungi incertae sedis</taxon>
        <taxon>Mucoromycota</taxon>
        <taxon>Glomeromycotina</taxon>
        <taxon>Glomeromycetes</taxon>
        <taxon>Glomerales</taxon>
        <taxon>Glomeraceae</taxon>
        <taxon>Funneliformis</taxon>
    </lineage>
</organism>
<gene>
    <name evidence="1" type="ORF">FWILDA_LOCUS2520</name>
    <name evidence="2" type="ORF">FWILDA_LOCUS2521</name>
</gene>
<accession>A0A9W4SEC0</accession>
<evidence type="ECO:0000313" key="1">
    <source>
        <dbReference type="EMBL" id="CAI2166331.1"/>
    </source>
</evidence>